<proteinExistence type="inferred from homology"/>
<dbReference type="PANTHER" id="PTHR43133">
    <property type="entry name" value="RNA POLYMERASE ECF-TYPE SIGMA FACTO"/>
    <property type="match status" value="1"/>
</dbReference>
<dbReference type="EMBL" id="CACVAY010000112">
    <property type="protein sequence ID" value="CAA6823197.1"/>
    <property type="molecule type" value="Genomic_DNA"/>
</dbReference>
<dbReference type="InterPro" id="IPR013325">
    <property type="entry name" value="RNA_pol_sigma_r2"/>
</dbReference>
<evidence type="ECO:0000256" key="2">
    <source>
        <dbReference type="ARBA" id="ARBA00023015"/>
    </source>
</evidence>
<dbReference type="GO" id="GO:0003677">
    <property type="term" value="F:DNA binding"/>
    <property type="evidence" value="ECO:0007669"/>
    <property type="project" value="InterPro"/>
</dbReference>
<keyword evidence="4" id="KW-0804">Transcription</keyword>
<sequence>MIFPRKRRFRQQLEVLQPVLFKLAWSWCHDQELANDLVQDTCQVALKKYQHLQDLSKAKPWLVRILANLHIDHCRRQKDIIPFNDEYPTQGNDPAELNGRLDDIECVRRAIANLHHDHRKIITLVDLAECSYAEVADILDIPVGTVMSRLSRARTQLRSTLESSHYKPMLRSVK</sequence>
<dbReference type="GO" id="GO:0006352">
    <property type="term" value="P:DNA-templated transcription initiation"/>
    <property type="evidence" value="ECO:0007669"/>
    <property type="project" value="InterPro"/>
</dbReference>
<name>A0A6S6TYI5_9GAMM</name>
<dbReference type="InterPro" id="IPR007627">
    <property type="entry name" value="RNA_pol_sigma70_r2"/>
</dbReference>
<dbReference type="Pfam" id="PF08281">
    <property type="entry name" value="Sigma70_r4_2"/>
    <property type="match status" value="1"/>
</dbReference>
<dbReference type="AlphaFoldDB" id="A0A6S6TYI5"/>
<reference evidence="7" key="1">
    <citation type="submission" date="2020-01" db="EMBL/GenBank/DDBJ databases">
        <authorList>
            <person name="Meier V. D."/>
            <person name="Meier V D."/>
        </authorList>
    </citation>
    <scope>NUCLEOTIDE SEQUENCE</scope>
    <source>
        <strain evidence="7">HLG_WM_MAG_07</strain>
    </source>
</reference>
<evidence type="ECO:0000256" key="4">
    <source>
        <dbReference type="ARBA" id="ARBA00023163"/>
    </source>
</evidence>
<dbReference type="InterPro" id="IPR039425">
    <property type="entry name" value="RNA_pol_sigma-70-like"/>
</dbReference>
<dbReference type="Gene3D" id="1.10.1740.10">
    <property type="match status" value="1"/>
</dbReference>
<organism evidence="7">
    <name type="scientific">uncultured Thiotrichaceae bacterium</name>
    <dbReference type="NCBI Taxonomy" id="298394"/>
    <lineage>
        <taxon>Bacteria</taxon>
        <taxon>Pseudomonadati</taxon>
        <taxon>Pseudomonadota</taxon>
        <taxon>Gammaproteobacteria</taxon>
        <taxon>Thiotrichales</taxon>
        <taxon>Thiotrichaceae</taxon>
        <taxon>environmental samples</taxon>
    </lineage>
</organism>
<evidence type="ECO:0000259" key="6">
    <source>
        <dbReference type="Pfam" id="PF08281"/>
    </source>
</evidence>
<accession>A0A6S6TYI5</accession>
<evidence type="ECO:0000256" key="1">
    <source>
        <dbReference type="ARBA" id="ARBA00010641"/>
    </source>
</evidence>
<comment type="similarity">
    <text evidence="1">Belongs to the sigma-70 factor family. ECF subfamily.</text>
</comment>
<evidence type="ECO:0000259" key="5">
    <source>
        <dbReference type="Pfam" id="PF04542"/>
    </source>
</evidence>
<keyword evidence="3" id="KW-0731">Sigma factor</keyword>
<keyword evidence="2" id="KW-0805">Transcription regulation</keyword>
<dbReference type="PANTHER" id="PTHR43133:SF25">
    <property type="entry name" value="RNA POLYMERASE SIGMA FACTOR RFAY-RELATED"/>
    <property type="match status" value="1"/>
</dbReference>
<feature type="domain" description="RNA polymerase sigma-70 region 2" evidence="5">
    <location>
        <begin position="16"/>
        <end position="78"/>
    </location>
</feature>
<gene>
    <name evidence="7" type="ORF">HELGO_WM6618</name>
</gene>
<dbReference type="InterPro" id="IPR014284">
    <property type="entry name" value="RNA_pol_sigma-70_dom"/>
</dbReference>
<feature type="domain" description="RNA polymerase sigma factor 70 region 4 type 2" evidence="6">
    <location>
        <begin position="105"/>
        <end position="157"/>
    </location>
</feature>
<evidence type="ECO:0000256" key="3">
    <source>
        <dbReference type="ARBA" id="ARBA00023082"/>
    </source>
</evidence>
<dbReference type="NCBIfam" id="TIGR02937">
    <property type="entry name" value="sigma70-ECF"/>
    <property type="match status" value="1"/>
</dbReference>
<evidence type="ECO:0000313" key="7">
    <source>
        <dbReference type="EMBL" id="CAA6823197.1"/>
    </source>
</evidence>
<dbReference type="GO" id="GO:0016987">
    <property type="term" value="F:sigma factor activity"/>
    <property type="evidence" value="ECO:0007669"/>
    <property type="project" value="UniProtKB-KW"/>
</dbReference>
<dbReference type="InterPro" id="IPR013249">
    <property type="entry name" value="RNA_pol_sigma70_r4_t2"/>
</dbReference>
<dbReference type="InterPro" id="IPR013324">
    <property type="entry name" value="RNA_pol_sigma_r3/r4-like"/>
</dbReference>
<dbReference type="CDD" id="cd06171">
    <property type="entry name" value="Sigma70_r4"/>
    <property type="match status" value="1"/>
</dbReference>
<dbReference type="SUPFAM" id="SSF88946">
    <property type="entry name" value="Sigma2 domain of RNA polymerase sigma factors"/>
    <property type="match status" value="1"/>
</dbReference>
<dbReference type="Gene3D" id="1.10.10.10">
    <property type="entry name" value="Winged helix-like DNA-binding domain superfamily/Winged helix DNA-binding domain"/>
    <property type="match status" value="1"/>
</dbReference>
<protein>
    <submittedName>
        <fullName evidence="7">RNA polymerase sigma factor</fullName>
    </submittedName>
</protein>
<dbReference type="SUPFAM" id="SSF88659">
    <property type="entry name" value="Sigma3 and sigma4 domains of RNA polymerase sigma factors"/>
    <property type="match status" value="1"/>
</dbReference>
<dbReference type="Pfam" id="PF04542">
    <property type="entry name" value="Sigma70_r2"/>
    <property type="match status" value="1"/>
</dbReference>
<dbReference type="InterPro" id="IPR036388">
    <property type="entry name" value="WH-like_DNA-bd_sf"/>
</dbReference>